<protein>
    <recommendedName>
        <fullName evidence="1">F-box domain-containing protein</fullName>
    </recommendedName>
</protein>
<dbReference type="InterPro" id="IPR001810">
    <property type="entry name" value="F-box_dom"/>
</dbReference>
<dbReference type="InterPro" id="IPR036047">
    <property type="entry name" value="F-box-like_dom_sf"/>
</dbReference>
<sequence>MASTSLLHIPPEFISRILQYLSPIDIISCRRTCRTLYSLYNDSNLRYLVQMERSGVSDDLHPGLCYSDRLRILEKREEAWGTLDFRKPVQVCVPFNSTGIYDFTGGAFLLGTRLYTASRRPTIGYSYISLPSLSEDQDQKLQWIGLNLGIQILNVGLSVHEHDLIAALTAKADVCSSSDRHMTLEIRLLSFSTGQPHPLAEQPIIFITTKSLLLGHCNVLIEIVGDFLALLVTFPWAQNEHEDMFFLVRWKKGEAHCLRSSEWGAYAYFSFLSQDTLVIPNLVQNTLEIAKIVIKSDNIPHLVPLCVLNLPPLTRRASIVRLGCRAEPNPTGPGPLAIPAPSNRPFRDKAEDAIILFSVLIEDVQLHSGQFNFPETRPFTFIVHRRALFAHIPAEHRACAPFSSTPDPAFEAVQVPWEAWGVATTRWFEGDPASMRWITTTAGQRAVTMEDNAPTPIIVRDFNPYAVRSARARASASGHSQQRCDWIEDLPNGNRMALKVEDSVLDAGSLFKDDVRSSLPYVEIVTRAEYRYEGVLIDEERILGLKTRQEDEVEISSFDVYILG</sequence>
<dbReference type="Proteomes" id="UP000759537">
    <property type="component" value="Unassembled WGS sequence"/>
</dbReference>
<reference evidence="2" key="2">
    <citation type="journal article" date="2020" name="Nat. Commun.">
        <title>Large-scale genome sequencing of mycorrhizal fungi provides insights into the early evolution of symbiotic traits.</title>
        <authorList>
            <person name="Miyauchi S."/>
            <person name="Kiss E."/>
            <person name="Kuo A."/>
            <person name="Drula E."/>
            <person name="Kohler A."/>
            <person name="Sanchez-Garcia M."/>
            <person name="Morin E."/>
            <person name="Andreopoulos B."/>
            <person name="Barry K.W."/>
            <person name="Bonito G."/>
            <person name="Buee M."/>
            <person name="Carver A."/>
            <person name="Chen C."/>
            <person name="Cichocki N."/>
            <person name="Clum A."/>
            <person name="Culley D."/>
            <person name="Crous P.W."/>
            <person name="Fauchery L."/>
            <person name="Girlanda M."/>
            <person name="Hayes R.D."/>
            <person name="Keri Z."/>
            <person name="LaButti K."/>
            <person name="Lipzen A."/>
            <person name="Lombard V."/>
            <person name="Magnuson J."/>
            <person name="Maillard F."/>
            <person name="Murat C."/>
            <person name="Nolan M."/>
            <person name="Ohm R.A."/>
            <person name="Pangilinan J."/>
            <person name="Pereira M.F."/>
            <person name="Perotto S."/>
            <person name="Peter M."/>
            <person name="Pfister S."/>
            <person name="Riley R."/>
            <person name="Sitrit Y."/>
            <person name="Stielow J.B."/>
            <person name="Szollosi G."/>
            <person name="Zifcakova L."/>
            <person name="Stursova M."/>
            <person name="Spatafora J.W."/>
            <person name="Tedersoo L."/>
            <person name="Vaario L.M."/>
            <person name="Yamada A."/>
            <person name="Yan M."/>
            <person name="Wang P."/>
            <person name="Xu J."/>
            <person name="Bruns T."/>
            <person name="Baldrian P."/>
            <person name="Vilgalys R."/>
            <person name="Dunand C."/>
            <person name="Henrissat B."/>
            <person name="Grigoriev I.V."/>
            <person name="Hibbett D."/>
            <person name="Nagy L.G."/>
            <person name="Martin F.M."/>
        </authorList>
    </citation>
    <scope>NUCLEOTIDE SEQUENCE</scope>
    <source>
        <strain evidence="2">Prilba</strain>
    </source>
</reference>
<accession>A0A9P5K0C3</accession>
<evidence type="ECO:0000313" key="2">
    <source>
        <dbReference type="EMBL" id="KAF8474362.1"/>
    </source>
</evidence>
<dbReference type="CDD" id="cd09917">
    <property type="entry name" value="F-box_SF"/>
    <property type="match status" value="1"/>
</dbReference>
<dbReference type="EMBL" id="WHVB01000017">
    <property type="protein sequence ID" value="KAF8474362.1"/>
    <property type="molecule type" value="Genomic_DNA"/>
</dbReference>
<dbReference type="PROSITE" id="PS50181">
    <property type="entry name" value="FBOX"/>
    <property type="match status" value="1"/>
</dbReference>
<dbReference type="SMART" id="SM00256">
    <property type="entry name" value="FBOX"/>
    <property type="match status" value="1"/>
</dbReference>
<reference evidence="2" key="1">
    <citation type="submission" date="2019-10" db="EMBL/GenBank/DDBJ databases">
        <authorList>
            <consortium name="DOE Joint Genome Institute"/>
            <person name="Kuo A."/>
            <person name="Miyauchi S."/>
            <person name="Kiss E."/>
            <person name="Drula E."/>
            <person name="Kohler A."/>
            <person name="Sanchez-Garcia M."/>
            <person name="Andreopoulos B."/>
            <person name="Barry K.W."/>
            <person name="Bonito G."/>
            <person name="Buee M."/>
            <person name="Carver A."/>
            <person name="Chen C."/>
            <person name="Cichocki N."/>
            <person name="Clum A."/>
            <person name="Culley D."/>
            <person name="Crous P.W."/>
            <person name="Fauchery L."/>
            <person name="Girlanda M."/>
            <person name="Hayes R."/>
            <person name="Keri Z."/>
            <person name="LaButti K."/>
            <person name="Lipzen A."/>
            <person name="Lombard V."/>
            <person name="Magnuson J."/>
            <person name="Maillard F."/>
            <person name="Morin E."/>
            <person name="Murat C."/>
            <person name="Nolan M."/>
            <person name="Ohm R."/>
            <person name="Pangilinan J."/>
            <person name="Pereira M."/>
            <person name="Perotto S."/>
            <person name="Peter M."/>
            <person name="Riley R."/>
            <person name="Sitrit Y."/>
            <person name="Stielow B."/>
            <person name="Szollosi G."/>
            <person name="Zifcakova L."/>
            <person name="Stursova M."/>
            <person name="Spatafora J.W."/>
            <person name="Tedersoo L."/>
            <person name="Vaario L.-M."/>
            <person name="Yamada A."/>
            <person name="Yan M."/>
            <person name="Wang P."/>
            <person name="Xu J."/>
            <person name="Bruns T."/>
            <person name="Baldrian P."/>
            <person name="Vilgalys R."/>
            <person name="Henrissat B."/>
            <person name="Grigoriev I.V."/>
            <person name="Hibbett D."/>
            <person name="Nagy L.G."/>
            <person name="Martin F.M."/>
        </authorList>
    </citation>
    <scope>NUCLEOTIDE SEQUENCE</scope>
    <source>
        <strain evidence="2">Prilba</strain>
    </source>
</reference>
<keyword evidence="3" id="KW-1185">Reference proteome</keyword>
<feature type="domain" description="F-box" evidence="1">
    <location>
        <begin position="3"/>
        <end position="50"/>
    </location>
</feature>
<dbReference type="AlphaFoldDB" id="A0A9P5K0C3"/>
<comment type="caution">
    <text evidence="2">The sequence shown here is derived from an EMBL/GenBank/DDBJ whole genome shotgun (WGS) entry which is preliminary data.</text>
</comment>
<dbReference type="Pfam" id="PF12937">
    <property type="entry name" value="F-box-like"/>
    <property type="match status" value="1"/>
</dbReference>
<dbReference type="Gene3D" id="1.20.1280.50">
    <property type="match status" value="1"/>
</dbReference>
<name>A0A9P5K0C3_9AGAM</name>
<evidence type="ECO:0000313" key="3">
    <source>
        <dbReference type="Proteomes" id="UP000759537"/>
    </source>
</evidence>
<gene>
    <name evidence="2" type="ORF">DFH94DRAFT_761735</name>
</gene>
<dbReference type="SUPFAM" id="SSF81383">
    <property type="entry name" value="F-box domain"/>
    <property type="match status" value="1"/>
</dbReference>
<organism evidence="2 3">
    <name type="scientific">Russula ochroleuca</name>
    <dbReference type="NCBI Taxonomy" id="152965"/>
    <lineage>
        <taxon>Eukaryota</taxon>
        <taxon>Fungi</taxon>
        <taxon>Dikarya</taxon>
        <taxon>Basidiomycota</taxon>
        <taxon>Agaricomycotina</taxon>
        <taxon>Agaricomycetes</taxon>
        <taxon>Russulales</taxon>
        <taxon>Russulaceae</taxon>
        <taxon>Russula</taxon>
    </lineage>
</organism>
<evidence type="ECO:0000259" key="1">
    <source>
        <dbReference type="PROSITE" id="PS50181"/>
    </source>
</evidence>
<dbReference type="OrthoDB" id="2751409at2759"/>
<proteinExistence type="predicted"/>